<keyword evidence="1" id="KW-0812">Transmembrane</keyword>
<evidence type="ECO:0000313" key="2">
    <source>
        <dbReference type="EMBL" id="VTS24473.1"/>
    </source>
</evidence>
<sequence>MKQTIGIIGMGVSGLAVLLALSHQKKDDLANMEIFVSMTLSTSAEASLFKKMWRQL</sequence>
<protein>
    <submittedName>
        <fullName evidence="2">Uncharacterized protein</fullName>
    </submittedName>
</protein>
<evidence type="ECO:0000313" key="3">
    <source>
        <dbReference type="Proteomes" id="UP000304914"/>
    </source>
</evidence>
<dbReference type="RefSeq" id="WP_225247784.1">
    <property type="nucleotide sequence ID" value="NZ_LR594035.1"/>
</dbReference>
<dbReference type="AlphaFoldDB" id="A0A4U9YD30"/>
<dbReference type="Proteomes" id="UP000304914">
    <property type="component" value="Chromosome"/>
</dbReference>
<proteinExistence type="predicted"/>
<keyword evidence="1" id="KW-0472">Membrane</keyword>
<name>A0A4U9YD30_9STRE</name>
<gene>
    <name evidence="2" type="ORF">NCTC5385_01156</name>
</gene>
<feature type="transmembrane region" description="Helical" evidence="1">
    <location>
        <begin position="5"/>
        <end position="23"/>
    </location>
</feature>
<keyword evidence="1" id="KW-1133">Transmembrane helix</keyword>
<accession>A0A4U9YD30</accession>
<reference evidence="2 3" key="1">
    <citation type="submission" date="2019-05" db="EMBL/GenBank/DDBJ databases">
        <authorList>
            <consortium name="Pathogen Informatics"/>
        </authorList>
    </citation>
    <scope>NUCLEOTIDE SEQUENCE [LARGE SCALE GENOMIC DNA]</scope>
    <source>
        <strain evidence="2 3">NCTC5385</strain>
    </source>
</reference>
<organism evidence="2 3">
    <name type="scientific">Streptococcus pseudoporcinus</name>
    <dbReference type="NCBI Taxonomy" id="361101"/>
    <lineage>
        <taxon>Bacteria</taxon>
        <taxon>Bacillati</taxon>
        <taxon>Bacillota</taxon>
        <taxon>Bacilli</taxon>
        <taxon>Lactobacillales</taxon>
        <taxon>Streptococcaceae</taxon>
        <taxon>Streptococcus</taxon>
    </lineage>
</organism>
<dbReference type="EMBL" id="LR594035">
    <property type="protein sequence ID" value="VTS24473.1"/>
    <property type="molecule type" value="Genomic_DNA"/>
</dbReference>
<evidence type="ECO:0000256" key="1">
    <source>
        <dbReference type="SAM" id="Phobius"/>
    </source>
</evidence>